<evidence type="ECO:0000313" key="3">
    <source>
        <dbReference type="EMBL" id="QCQ37099.1"/>
    </source>
</evidence>
<reference evidence="2" key="1">
    <citation type="book" date="2014" name="THE 24TH EUROPEAN CONGRESS OF CLINICAL MICROBIOLOGY AND INFECTIOUS DISEASES" publisher="ECCMID 2014" city="Barcelona, Spain">
        <title>Identification of resistance genes in three multidrug-resistant Bacteroides fragilis isolates by whole genome sequencing.</title>
        <editorList>
            <person name="Unknown"/>
            <person name="A."/>
        </editorList>
        <authorList>
            <person name="Sydenham T.V."/>
            <person name="Hasman H."/>
            <person name="Wang M."/>
            <person name="Soki J."/>
            <person name="Nagy E."/>
            <person name="Justesen U.S."/>
        </authorList>
    </citation>
    <scope>NUCLEOTIDE SEQUENCE</scope>
    <source>
        <strain evidence="2">DCMOUH0018B</strain>
    </source>
</reference>
<sequence>MIEALRNRGFVVQERTEANELSSDFLQRYNNLPTDYLKFLNEFQLITNKDNNAWFNSIEDFNGESDSGFRWDEYEMMSLEALGDDEEACNEICNFWNIHIPIAIAVEGEYQYLCIDLSTENYGKIYYGLEPEFEDSADLLCNSFNQLLELLSSDNEDSRLISFK</sequence>
<reference evidence="3 4" key="3">
    <citation type="submission" date="2019-03" db="EMBL/GenBank/DDBJ databases">
        <title>Complete genome assembly of MDR B. fragilis.</title>
        <authorList>
            <person name="Sydenham T.V."/>
            <person name="Hasman H."/>
            <person name="Justesen U.S."/>
        </authorList>
    </citation>
    <scope>NUCLEOTIDE SEQUENCE [LARGE SCALE GENOMIC DNA]</scope>
    <source>
        <strain evidence="3 4">DCMOUH0067B</strain>
    </source>
</reference>
<evidence type="ECO:0000313" key="2">
    <source>
        <dbReference type="EMBL" id="KFX74592.1"/>
    </source>
</evidence>
<name>A0A0I9S9I6_BACFG</name>
<gene>
    <name evidence="2" type="ORF">EE52_0211530</name>
    <name evidence="3" type="ORF">IA74_013825</name>
</gene>
<evidence type="ECO:0000259" key="1">
    <source>
        <dbReference type="Pfam" id="PF09346"/>
    </source>
</evidence>
<dbReference type="EMBL" id="JMZZ02000140">
    <property type="protein sequence ID" value="KFX74592.1"/>
    <property type="molecule type" value="Genomic_DNA"/>
</dbReference>
<reference evidence="2" key="2">
    <citation type="submission" date="2014-07" db="EMBL/GenBank/DDBJ databases">
        <title>Genetics and epidemiology of antimicrobial resistance in B. fragilis group.</title>
        <authorList>
            <person name="Sydenham T.V."/>
            <person name="Hasman H."/>
            <person name="Kemp M."/>
            <person name="Justesen U.S."/>
        </authorList>
    </citation>
    <scope>NUCLEOTIDE SEQUENCE [LARGE SCALE GENOMIC DNA]</scope>
    <source>
        <strain evidence="2">DCMOUH0018B</strain>
    </source>
</reference>
<accession>A0A0I9S9I6</accession>
<protein>
    <submittedName>
        <fullName evidence="3">SMI1/KNR4 family protein</fullName>
    </submittedName>
</protein>
<dbReference type="AlphaFoldDB" id="A0A0I9S9I6"/>
<evidence type="ECO:0000313" key="4">
    <source>
        <dbReference type="Proteomes" id="UP000028294"/>
    </source>
</evidence>
<dbReference type="PATRIC" id="fig|817.53.peg.2382"/>
<dbReference type="EMBL" id="CP036553">
    <property type="protein sequence ID" value="QCQ37099.1"/>
    <property type="molecule type" value="Genomic_DNA"/>
</dbReference>
<feature type="domain" description="Knr4/Smi1-like" evidence="1">
    <location>
        <begin position="31"/>
        <end position="149"/>
    </location>
</feature>
<proteinExistence type="predicted"/>
<dbReference type="InterPro" id="IPR037883">
    <property type="entry name" value="Knr4/Smi1-like_sf"/>
</dbReference>
<dbReference type="Gene3D" id="3.40.1580.10">
    <property type="entry name" value="SMI1/KNR4-like"/>
    <property type="match status" value="1"/>
</dbReference>
<dbReference type="Proteomes" id="UP000028294">
    <property type="component" value="Chromosome"/>
</dbReference>
<dbReference type="Pfam" id="PF09346">
    <property type="entry name" value="SMI1_KNR4"/>
    <property type="match status" value="1"/>
</dbReference>
<dbReference type="InterPro" id="IPR018958">
    <property type="entry name" value="Knr4/Smi1-like_dom"/>
</dbReference>
<dbReference type="RefSeq" id="WP_044300452.1">
    <property type="nucleotide sequence ID" value="NZ_CP036542.1"/>
</dbReference>
<organism evidence="2">
    <name type="scientific">Bacteroides fragilis</name>
    <dbReference type="NCBI Taxonomy" id="817"/>
    <lineage>
        <taxon>Bacteria</taxon>
        <taxon>Pseudomonadati</taxon>
        <taxon>Bacteroidota</taxon>
        <taxon>Bacteroidia</taxon>
        <taxon>Bacteroidales</taxon>
        <taxon>Bacteroidaceae</taxon>
        <taxon>Bacteroides</taxon>
    </lineage>
</organism>
<dbReference type="SUPFAM" id="SSF160631">
    <property type="entry name" value="SMI1/KNR4-like"/>
    <property type="match status" value="1"/>
</dbReference>